<evidence type="ECO:0000313" key="2">
    <source>
        <dbReference type="Proteomes" id="UP000696485"/>
    </source>
</evidence>
<organism evidence="1 2">
    <name type="scientific">Podila minutissima</name>
    <dbReference type="NCBI Taxonomy" id="64525"/>
    <lineage>
        <taxon>Eukaryota</taxon>
        <taxon>Fungi</taxon>
        <taxon>Fungi incertae sedis</taxon>
        <taxon>Mucoromycota</taxon>
        <taxon>Mortierellomycotina</taxon>
        <taxon>Mortierellomycetes</taxon>
        <taxon>Mortierellales</taxon>
        <taxon>Mortierellaceae</taxon>
        <taxon>Podila</taxon>
    </lineage>
</organism>
<reference evidence="1" key="1">
    <citation type="journal article" date="2020" name="Fungal Divers.">
        <title>Resolving the Mortierellaceae phylogeny through synthesis of multi-gene phylogenetics and phylogenomics.</title>
        <authorList>
            <person name="Vandepol N."/>
            <person name="Liber J."/>
            <person name="Desiro A."/>
            <person name="Na H."/>
            <person name="Kennedy M."/>
            <person name="Barry K."/>
            <person name="Grigoriev I.V."/>
            <person name="Miller A.N."/>
            <person name="O'Donnell K."/>
            <person name="Stajich J.E."/>
            <person name="Bonito G."/>
        </authorList>
    </citation>
    <scope>NUCLEOTIDE SEQUENCE</scope>
    <source>
        <strain evidence="1">NVP1</strain>
    </source>
</reference>
<dbReference type="AlphaFoldDB" id="A0A9P5SC01"/>
<evidence type="ECO:0008006" key="3">
    <source>
        <dbReference type="Google" id="ProtNLM"/>
    </source>
</evidence>
<comment type="caution">
    <text evidence="1">The sequence shown here is derived from an EMBL/GenBank/DDBJ whole genome shotgun (WGS) entry which is preliminary data.</text>
</comment>
<keyword evidence="2" id="KW-1185">Reference proteome</keyword>
<dbReference type="Proteomes" id="UP000696485">
    <property type="component" value="Unassembled WGS sequence"/>
</dbReference>
<dbReference type="InterPro" id="IPR032675">
    <property type="entry name" value="LRR_dom_sf"/>
</dbReference>
<dbReference type="EMBL" id="JAAAUY010000959">
    <property type="protein sequence ID" value="KAF9325208.1"/>
    <property type="molecule type" value="Genomic_DNA"/>
</dbReference>
<evidence type="ECO:0000313" key="1">
    <source>
        <dbReference type="EMBL" id="KAF9325208.1"/>
    </source>
</evidence>
<gene>
    <name evidence="1" type="ORF">BG006_011288</name>
</gene>
<dbReference type="Gene3D" id="3.80.10.10">
    <property type="entry name" value="Ribonuclease Inhibitor"/>
    <property type="match status" value="2"/>
</dbReference>
<proteinExistence type="predicted"/>
<accession>A0A9P5SC01</accession>
<dbReference type="SUPFAM" id="SSF52047">
    <property type="entry name" value="RNI-like"/>
    <property type="match status" value="1"/>
</dbReference>
<protein>
    <recommendedName>
        <fullName evidence="3">F-box domain-containing protein</fullName>
    </recommendedName>
</protein>
<name>A0A9P5SC01_9FUNG</name>
<sequence>MSLRELKHLKRLSSAELNSPRKLRPRRNAKQEGVAKPFQDAVFSIPELQAHITAFLMAKDLVAMMSTCLAWFSLCAPVLYKTLSLQDHKNTGMPNIEKYGIYVQHLRLDFANTLLEPMFHSFGLLHSLRTLHWSARGSLIHVIHVDEILGALQSCPRLVSLHLGEVNVVYSGHASKAPQTPINTHYPSPPGSPEPMVDEDYNTLYSGHQLQELTLGGTKITDEGLLRLLGIEVEQVYDISRESPALTRLDVNSDRLTHKSGARILQECSRLEVMRVQSSKMASLELFQSDAIWPSAPLIKELSLDFKVPDMDASFYLQNLDWAKISIPKYSTGEQKLIWSRLQSMISLRNLEISGYPIDFRVVDDMSFARQLETASVHLLLRRTDVHDDEKEAVVAKGDEWLSRNQGWSCHLHDGAESMSPRLEITYRKDTK</sequence>